<reference evidence="4 5" key="1">
    <citation type="journal article" date="2007" name="Nature">
        <title>Evolution of genes and genomes on the Drosophila phylogeny.</title>
        <authorList>
            <consortium name="Drosophila 12 Genomes Consortium"/>
            <person name="Clark A.G."/>
            <person name="Eisen M.B."/>
            <person name="Smith D.R."/>
            <person name="Bergman C.M."/>
            <person name="Oliver B."/>
            <person name="Markow T.A."/>
            <person name="Kaufman T.C."/>
            <person name="Kellis M."/>
            <person name="Gelbart W."/>
            <person name="Iyer V.N."/>
            <person name="Pollard D.A."/>
            <person name="Sackton T.B."/>
            <person name="Larracuente A.M."/>
            <person name="Singh N.D."/>
            <person name="Abad J.P."/>
            <person name="Abt D.N."/>
            <person name="Adryan B."/>
            <person name="Aguade M."/>
            <person name="Akashi H."/>
            <person name="Anderson W.W."/>
            <person name="Aquadro C.F."/>
            <person name="Ardell D.H."/>
            <person name="Arguello R."/>
            <person name="Artieri C.G."/>
            <person name="Barbash D.A."/>
            <person name="Barker D."/>
            <person name="Barsanti P."/>
            <person name="Batterham P."/>
            <person name="Batzoglou S."/>
            <person name="Begun D."/>
            <person name="Bhutkar A."/>
            <person name="Blanco E."/>
            <person name="Bosak S.A."/>
            <person name="Bradley R.K."/>
            <person name="Brand A.D."/>
            <person name="Brent M.R."/>
            <person name="Brooks A.N."/>
            <person name="Brown R.H."/>
            <person name="Butlin R.K."/>
            <person name="Caggese C."/>
            <person name="Calvi B.R."/>
            <person name="Bernardo de Carvalho A."/>
            <person name="Caspi A."/>
            <person name="Castrezana S."/>
            <person name="Celniker S.E."/>
            <person name="Chang J.L."/>
            <person name="Chapple C."/>
            <person name="Chatterji S."/>
            <person name="Chinwalla A."/>
            <person name="Civetta A."/>
            <person name="Clifton S.W."/>
            <person name="Comeron J.M."/>
            <person name="Costello J.C."/>
            <person name="Coyne J.A."/>
            <person name="Daub J."/>
            <person name="David R.G."/>
            <person name="Delcher A.L."/>
            <person name="Delehaunty K."/>
            <person name="Do C.B."/>
            <person name="Ebling H."/>
            <person name="Edwards K."/>
            <person name="Eickbush T."/>
            <person name="Evans J.D."/>
            <person name="Filipski A."/>
            <person name="Findeiss S."/>
            <person name="Freyhult E."/>
            <person name="Fulton L."/>
            <person name="Fulton R."/>
            <person name="Garcia A.C."/>
            <person name="Gardiner A."/>
            <person name="Garfield D.A."/>
            <person name="Garvin B.E."/>
            <person name="Gibson G."/>
            <person name="Gilbert D."/>
            <person name="Gnerre S."/>
            <person name="Godfrey J."/>
            <person name="Good R."/>
            <person name="Gotea V."/>
            <person name="Gravely B."/>
            <person name="Greenberg A.J."/>
            <person name="Griffiths-Jones S."/>
            <person name="Gross S."/>
            <person name="Guigo R."/>
            <person name="Gustafson E.A."/>
            <person name="Haerty W."/>
            <person name="Hahn M.W."/>
            <person name="Halligan D.L."/>
            <person name="Halpern A.L."/>
            <person name="Halter G.M."/>
            <person name="Han M.V."/>
            <person name="Heger A."/>
            <person name="Hillier L."/>
            <person name="Hinrichs A.S."/>
            <person name="Holmes I."/>
            <person name="Hoskins R.A."/>
            <person name="Hubisz M.J."/>
            <person name="Hultmark D."/>
            <person name="Huntley M.A."/>
            <person name="Jaffe D.B."/>
            <person name="Jagadeeshan S."/>
            <person name="Jeck W.R."/>
            <person name="Johnson J."/>
            <person name="Jones C.D."/>
            <person name="Jordan W.C."/>
            <person name="Karpen G.H."/>
            <person name="Kataoka E."/>
            <person name="Keightley P.D."/>
            <person name="Kheradpour P."/>
            <person name="Kirkness E.F."/>
            <person name="Koerich L.B."/>
            <person name="Kristiansen K."/>
            <person name="Kudrna D."/>
            <person name="Kulathinal R.J."/>
            <person name="Kumar S."/>
            <person name="Kwok R."/>
            <person name="Lander E."/>
            <person name="Langley C.H."/>
            <person name="Lapoint R."/>
            <person name="Lazzaro B.P."/>
            <person name="Lee S.J."/>
            <person name="Levesque L."/>
            <person name="Li R."/>
            <person name="Lin C.F."/>
            <person name="Lin M.F."/>
            <person name="Lindblad-Toh K."/>
            <person name="Llopart A."/>
            <person name="Long M."/>
            <person name="Low L."/>
            <person name="Lozovsky E."/>
            <person name="Lu J."/>
            <person name="Luo M."/>
            <person name="Machado C.A."/>
            <person name="Makalowski W."/>
            <person name="Marzo M."/>
            <person name="Matsuda M."/>
            <person name="Matzkin L."/>
            <person name="McAllister B."/>
            <person name="McBride C.S."/>
            <person name="McKernan B."/>
            <person name="McKernan K."/>
            <person name="Mendez-Lago M."/>
            <person name="Minx P."/>
            <person name="Mollenhauer M.U."/>
            <person name="Montooth K."/>
            <person name="Mount S.M."/>
            <person name="Mu X."/>
            <person name="Myers E."/>
            <person name="Negre B."/>
            <person name="Newfeld S."/>
            <person name="Nielsen R."/>
            <person name="Noor M.A."/>
            <person name="O'Grady P."/>
            <person name="Pachter L."/>
            <person name="Papaceit M."/>
            <person name="Parisi M.J."/>
            <person name="Parisi M."/>
            <person name="Parts L."/>
            <person name="Pedersen J.S."/>
            <person name="Pesole G."/>
            <person name="Phillippy A.M."/>
            <person name="Ponting C.P."/>
            <person name="Pop M."/>
            <person name="Porcelli D."/>
            <person name="Powell J.R."/>
            <person name="Prohaska S."/>
            <person name="Pruitt K."/>
            <person name="Puig M."/>
            <person name="Quesneville H."/>
            <person name="Ram K.R."/>
            <person name="Rand D."/>
            <person name="Rasmussen M.D."/>
            <person name="Reed L.K."/>
            <person name="Reenan R."/>
            <person name="Reily A."/>
            <person name="Remington K.A."/>
            <person name="Rieger T.T."/>
            <person name="Ritchie M.G."/>
            <person name="Robin C."/>
            <person name="Rogers Y.H."/>
            <person name="Rohde C."/>
            <person name="Rozas J."/>
            <person name="Rubenfield M.J."/>
            <person name="Ruiz A."/>
            <person name="Russo S."/>
            <person name="Salzberg S.L."/>
            <person name="Sanchez-Gracia A."/>
            <person name="Saranga D.J."/>
            <person name="Sato H."/>
            <person name="Schaeffer S.W."/>
            <person name="Schatz M.C."/>
            <person name="Schlenke T."/>
            <person name="Schwartz R."/>
            <person name="Segarra C."/>
            <person name="Singh R.S."/>
            <person name="Sirot L."/>
            <person name="Sirota M."/>
            <person name="Sisneros N.B."/>
            <person name="Smith C.D."/>
            <person name="Smith T.F."/>
            <person name="Spieth J."/>
            <person name="Stage D.E."/>
            <person name="Stark A."/>
            <person name="Stephan W."/>
            <person name="Strausberg R.L."/>
            <person name="Strempel S."/>
            <person name="Sturgill D."/>
            <person name="Sutton G."/>
            <person name="Sutton G.G."/>
            <person name="Tao W."/>
            <person name="Teichmann S."/>
            <person name="Tobari Y.N."/>
            <person name="Tomimura Y."/>
            <person name="Tsolas J.M."/>
            <person name="Valente V.L."/>
            <person name="Venter E."/>
            <person name="Venter J.C."/>
            <person name="Vicario S."/>
            <person name="Vieira F.G."/>
            <person name="Vilella A.J."/>
            <person name="Villasante A."/>
            <person name="Walenz B."/>
            <person name="Wang J."/>
            <person name="Wasserman M."/>
            <person name="Watts T."/>
            <person name="Wilson D."/>
            <person name="Wilson R.K."/>
            <person name="Wing R.A."/>
            <person name="Wolfner M.F."/>
            <person name="Wong A."/>
            <person name="Wong G.K."/>
            <person name="Wu C.I."/>
            <person name="Wu G."/>
            <person name="Yamamoto D."/>
            <person name="Yang H.P."/>
            <person name="Yang S.P."/>
            <person name="Yorke J.A."/>
            <person name="Yoshida K."/>
            <person name="Zdobnov E."/>
            <person name="Zhang P."/>
            <person name="Zhang Y."/>
            <person name="Zimin A.V."/>
            <person name="Baldwin J."/>
            <person name="Abdouelleil A."/>
            <person name="Abdulkadir J."/>
            <person name="Abebe A."/>
            <person name="Abera B."/>
            <person name="Abreu J."/>
            <person name="Acer S.C."/>
            <person name="Aftuck L."/>
            <person name="Alexander A."/>
            <person name="An P."/>
            <person name="Anderson E."/>
            <person name="Anderson S."/>
            <person name="Arachi H."/>
            <person name="Azer M."/>
            <person name="Bachantsang P."/>
            <person name="Barry A."/>
            <person name="Bayul T."/>
            <person name="Berlin A."/>
            <person name="Bessette D."/>
            <person name="Bloom T."/>
            <person name="Blye J."/>
            <person name="Boguslavskiy L."/>
            <person name="Bonnet C."/>
            <person name="Boukhgalter B."/>
            <person name="Bourzgui I."/>
            <person name="Brown A."/>
            <person name="Cahill P."/>
            <person name="Channer S."/>
            <person name="Cheshatsang Y."/>
            <person name="Chuda L."/>
            <person name="Citroen M."/>
            <person name="Collymore A."/>
            <person name="Cooke P."/>
            <person name="Costello M."/>
            <person name="D'Aco K."/>
            <person name="Daza R."/>
            <person name="De Haan G."/>
            <person name="DeGray S."/>
            <person name="DeMaso C."/>
            <person name="Dhargay N."/>
            <person name="Dooley K."/>
            <person name="Dooley E."/>
            <person name="Doricent M."/>
            <person name="Dorje P."/>
            <person name="Dorjee K."/>
            <person name="Dupes A."/>
            <person name="Elong R."/>
            <person name="Falk J."/>
            <person name="Farina A."/>
            <person name="Faro S."/>
            <person name="Ferguson D."/>
            <person name="Fisher S."/>
            <person name="Foley C.D."/>
            <person name="Franke A."/>
            <person name="Friedrich D."/>
            <person name="Gadbois L."/>
            <person name="Gearin G."/>
            <person name="Gearin C.R."/>
            <person name="Giannoukos G."/>
            <person name="Goode T."/>
            <person name="Graham J."/>
            <person name="Grandbois E."/>
            <person name="Grewal S."/>
            <person name="Gyaltsen K."/>
            <person name="Hafez N."/>
            <person name="Hagos B."/>
            <person name="Hall J."/>
            <person name="Henson C."/>
            <person name="Hollinger A."/>
            <person name="Honan T."/>
            <person name="Huard M.D."/>
            <person name="Hughes L."/>
            <person name="Hurhula B."/>
            <person name="Husby M.E."/>
            <person name="Kamat A."/>
            <person name="Kanga B."/>
            <person name="Kashin S."/>
            <person name="Khazanovich D."/>
            <person name="Kisner P."/>
            <person name="Lance K."/>
            <person name="Lara M."/>
            <person name="Lee W."/>
            <person name="Lennon N."/>
            <person name="Letendre F."/>
            <person name="LeVine R."/>
            <person name="Lipovsky A."/>
            <person name="Liu X."/>
            <person name="Liu J."/>
            <person name="Liu S."/>
            <person name="Lokyitsang T."/>
            <person name="Lokyitsang Y."/>
            <person name="Lubonja R."/>
            <person name="Lui A."/>
            <person name="MacDonald P."/>
            <person name="Magnisalis V."/>
            <person name="Maru K."/>
            <person name="Matthews C."/>
            <person name="McCusker W."/>
            <person name="McDonough S."/>
            <person name="Mehta T."/>
            <person name="Meldrim J."/>
            <person name="Meneus L."/>
            <person name="Mihai O."/>
            <person name="Mihalev A."/>
            <person name="Mihova T."/>
            <person name="Mittelman R."/>
            <person name="Mlenga V."/>
            <person name="Montmayeur A."/>
            <person name="Mulrain L."/>
            <person name="Navidi A."/>
            <person name="Naylor J."/>
            <person name="Negash T."/>
            <person name="Nguyen T."/>
            <person name="Nguyen N."/>
            <person name="Nicol R."/>
            <person name="Norbu C."/>
            <person name="Norbu N."/>
            <person name="Novod N."/>
            <person name="O'Neill B."/>
            <person name="Osman S."/>
            <person name="Markiewicz E."/>
            <person name="Oyono O.L."/>
            <person name="Patti C."/>
            <person name="Phunkhang P."/>
            <person name="Pierre F."/>
            <person name="Priest M."/>
            <person name="Raghuraman S."/>
            <person name="Rege F."/>
            <person name="Reyes R."/>
            <person name="Rise C."/>
            <person name="Rogov P."/>
            <person name="Ross K."/>
            <person name="Ryan E."/>
            <person name="Settipalli S."/>
            <person name="Shea T."/>
            <person name="Sherpa N."/>
            <person name="Shi L."/>
            <person name="Shih D."/>
            <person name="Sparrow T."/>
            <person name="Spaulding J."/>
            <person name="Stalker J."/>
            <person name="Stange-Thomann N."/>
            <person name="Stavropoulos S."/>
            <person name="Stone C."/>
            <person name="Strader C."/>
            <person name="Tesfaye S."/>
            <person name="Thomson T."/>
            <person name="Thoulutsang Y."/>
            <person name="Thoulutsang D."/>
            <person name="Topham K."/>
            <person name="Topping I."/>
            <person name="Tsamla T."/>
            <person name="Vassiliev H."/>
            <person name="Vo A."/>
            <person name="Wangchuk T."/>
            <person name="Wangdi T."/>
            <person name="Weiand M."/>
            <person name="Wilkinson J."/>
            <person name="Wilson A."/>
            <person name="Yadav S."/>
            <person name="Young G."/>
            <person name="Yu Q."/>
            <person name="Zembek L."/>
            <person name="Zhong D."/>
            <person name="Zimmer A."/>
            <person name="Zwirko Z."/>
            <person name="Jaffe D.B."/>
            <person name="Alvarez P."/>
            <person name="Brockman W."/>
            <person name="Butler J."/>
            <person name="Chin C."/>
            <person name="Gnerre S."/>
            <person name="Grabherr M."/>
            <person name="Kleber M."/>
            <person name="Mauceli E."/>
            <person name="MacCallum I."/>
        </authorList>
    </citation>
    <scope>NUCLEOTIDE SEQUENCE [LARGE SCALE GENOMIC DNA]</scope>
    <source>
        <strain evidence="5">Tucson 14030-0811.24</strain>
    </source>
</reference>
<dbReference type="SMART" id="SM00248">
    <property type="entry name" value="ANK"/>
    <property type="match status" value="2"/>
</dbReference>
<keyword evidence="5" id="KW-1185">Reference proteome</keyword>
<sequence>MYILLLALKCSVNSGVMLRMTPLHWAVEKRHKIIVRLLLKCQADVTLVSKFGKTPIALAVLTEQADILSELETARQAQANRKYNEEAEKQTSDAVNSIMDETYKTLENVDMSVEDKMDVLENLRQAAMSWVTPY</sequence>
<dbReference type="InterPro" id="IPR002110">
    <property type="entry name" value="Ankyrin_rpt"/>
</dbReference>
<keyword evidence="2 3" id="KW-0040">ANK repeat</keyword>
<name>A0A0Q9WWS1_DROWI</name>
<dbReference type="Gene3D" id="1.25.40.20">
    <property type="entry name" value="Ankyrin repeat-containing domain"/>
    <property type="match status" value="1"/>
</dbReference>
<evidence type="ECO:0000256" key="3">
    <source>
        <dbReference type="PROSITE-ProRule" id="PRU00023"/>
    </source>
</evidence>
<dbReference type="Pfam" id="PF12796">
    <property type="entry name" value="Ank_2"/>
    <property type="match status" value="1"/>
</dbReference>
<dbReference type="SMR" id="A0A0Q9WWS1"/>
<dbReference type="PROSITE" id="PS50297">
    <property type="entry name" value="ANK_REP_REGION"/>
    <property type="match status" value="1"/>
</dbReference>
<dbReference type="SUPFAM" id="SSF48403">
    <property type="entry name" value="Ankyrin repeat"/>
    <property type="match status" value="1"/>
</dbReference>
<feature type="repeat" description="ANK" evidence="3">
    <location>
        <begin position="18"/>
        <end position="50"/>
    </location>
</feature>
<dbReference type="InterPro" id="IPR036770">
    <property type="entry name" value="Ankyrin_rpt-contain_sf"/>
</dbReference>
<accession>A0A0Q9WWS1</accession>
<evidence type="ECO:0000313" key="5">
    <source>
        <dbReference type="Proteomes" id="UP000007798"/>
    </source>
</evidence>
<dbReference type="InParanoid" id="A0A0Q9WWS1"/>
<dbReference type="EMBL" id="CH963847">
    <property type="protein sequence ID" value="KRF97796.1"/>
    <property type="molecule type" value="Genomic_DNA"/>
</dbReference>
<gene>
    <name evidence="4" type="primary">Dwil\GK27885</name>
    <name evidence="4" type="ORF">Dwil_GK27885</name>
</gene>
<evidence type="ECO:0000256" key="2">
    <source>
        <dbReference type="ARBA" id="ARBA00023043"/>
    </source>
</evidence>
<organism evidence="4 5">
    <name type="scientific">Drosophila willistoni</name>
    <name type="common">Fruit fly</name>
    <dbReference type="NCBI Taxonomy" id="7260"/>
    <lineage>
        <taxon>Eukaryota</taxon>
        <taxon>Metazoa</taxon>
        <taxon>Ecdysozoa</taxon>
        <taxon>Arthropoda</taxon>
        <taxon>Hexapoda</taxon>
        <taxon>Insecta</taxon>
        <taxon>Pterygota</taxon>
        <taxon>Neoptera</taxon>
        <taxon>Endopterygota</taxon>
        <taxon>Diptera</taxon>
        <taxon>Brachycera</taxon>
        <taxon>Muscomorpha</taxon>
        <taxon>Ephydroidea</taxon>
        <taxon>Drosophilidae</taxon>
        <taxon>Drosophila</taxon>
        <taxon>Sophophora</taxon>
    </lineage>
</organism>
<dbReference type="Proteomes" id="UP000007798">
    <property type="component" value="Unassembled WGS sequence"/>
</dbReference>
<dbReference type="AlphaFoldDB" id="A0A0Q9WWS1"/>
<keyword evidence="1" id="KW-0677">Repeat</keyword>
<proteinExistence type="predicted"/>
<protein>
    <submittedName>
        <fullName evidence="4">Uncharacterized protein</fullName>
    </submittedName>
</protein>
<dbReference type="PANTHER" id="PTHR24171">
    <property type="entry name" value="ANKYRIN REPEAT DOMAIN-CONTAINING PROTEIN 39-RELATED"/>
    <property type="match status" value="1"/>
</dbReference>
<dbReference type="OrthoDB" id="341259at2759"/>
<dbReference type="STRING" id="7260.A0A0Q9WWS1"/>
<evidence type="ECO:0000313" key="4">
    <source>
        <dbReference type="EMBL" id="KRF97796.1"/>
    </source>
</evidence>
<dbReference type="PROSITE" id="PS50088">
    <property type="entry name" value="ANK_REPEAT"/>
    <property type="match status" value="1"/>
</dbReference>
<evidence type="ECO:0000256" key="1">
    <source>
        <dbReference type="ARBA" id="ARBA00022737"/>
    </source>
</evidence>